<reference evidence="1" key="4">
    <citation type="submission" date="2019-03" db="UniProtKB">
        <authorList>
            <consortium name="EnsemblPlants"/>
        </authorList>
    </citation>
    <scope>IDENTIFICATION</scope>
</reference>
<dbReference type="Proteomes" id="UP000015105">
    <property type="component" value="Chromosome 2D"/>
</dbReference>
<dbReference type="AlphaFoldDB" id="A0A453AF22"/>
<evidence type="ECO:0000313" key="1">
    <source>
        <dbReference type="EnsemblPlants" id="AET2Gv20111700.6"/>
    </source>
</evidence>
<organism evidence="1 2">
    <name type="scientific">Aegilops tauschii subsp. strangulata</name>
    <name type="common">Goatgrass</name>
    <dbReference type="NCBI Taxonomy" id="200361"/>
    <lineage>
        <taxon>Eukaryota</taxon>
        <taxon>Viridiplantae</taxon>
        <taxon>Streptophyta</taxon>
        <taxon>Embryophyta</taxon>
        <taxon>Tracheophyta</taxon>
        <taxon>Spermatophyta</taxon>
        <taxon>Magnoliopsida</taxon>
        <taxon>Liliopsida</taxon>
        <taxon>Poales</taxon>
        <taxon>Poaceae</taxon>
        <taxon>BOP clade</taxon>
        <taxon>Pooideae</taxon>
        <taxon>Triticodae</taxon>
        <taxon>Triticeae</taxon>
        <taxon>Triticinae</taxon>
        <taxon>Aegilops</taxon>
    </lineage>
</organism>
<reference evidence="2" key="1">
    <citation type="journal article" date="2014" name="Science">
        <title>Ancient hybridizations among the ancestral genomes of bread wheat.</title>
        <authorList>
            <consortium name="International Wheat Genome Sequencing Consortium,"/>
            <person name="Marcussen T."/>
            <person name="Sandve S.R."/>
            <person name="Heier L."/>
            <person name="Spannagl M."/>
            <person name="Pfeifer M."/>
            <person name="Jakobsen K.S."/>
            <person name="Wulff B.B."/>
            <person name="Steuernagel B."/>
            <person name="Mayer K.F."/>
            <person name="Olsen O.A."/>
        </authorList>
    </citation>
    <scope>NUCLEOTIDE SEQUENCE [LARGE SCALE GENOMIC DNA]</scope>
    <source>
        <strain evidence="2">cv. AL8/78</strain>
    </source>
</reference>
<reference evidence="1" key="5">
    <citation type="journal article" date="2021" name="G3 (Bethesda)">
        <title>Aegilops tauschii genome assembly Aet v5.0 features greater sequence contiguity and improved annotation.</title>
        <authorList>
            <person name="Wang L."/>
            <person name="Zhu T."/>
            <person name="Rodriguez J.C."/>
            <person name="Deal K.R."/>
            <person name="Dubcovsky J."/>
            <person name="McGuire P.E."/>
            <person name="Lux T."/>
            <person name="Spannagl M."/>
            <person name="Mayer K.F.X."/>
            <person name="Baldrich P."/>
            <person name="Meyers B.C."/>
            <person name="Huo N."/>
            <person name="Gu Y.Q."/>
            <person name="Zhou H."/>
            <person name="Devos K.M."/>
            <person name="Bennetzen J.L."/>
            <person name="Unver T."/>
            <person name="Budak H."/>
            <person name="Gulick P.J."/>
            <person name="Galiba G."/>
            <person name="Kalapos B."/>
            <person name="Nelson D.R."/>
            <person name="Li P."/>
            <person name="You F.M."/>
            <person name="Luo M.C."/>
            <person name="Dvorak J."/>
        </authorList>
    </citation>
    <scope>NUCLEOTIDE SEQUENCE [LARGE SCALE GENOMIC DNA]</scope>
    <source>
        <strain evidence="1">cv. AL8/78</strain>
    </source>
</reference>
<proteinExistence type="predicted"/>
<name>A0A453AF22_AEGTS</name>
<keyword evidence="2" id="KW-1185">Reference proteome</keyword>
<protein>
    <submittedName>
        <fullName evidence="1">Uncharacterized protein</fullName>
    </submittedName>
</protein>
<sequence length="73" mass="8294">MLLPWRLSCKVEETNELAMVFCVLQPIACRLLQIWLVCGPDVVFDVPLWRSGSLFRCGCKLVSLTTVLILPCR</sequence>
<dbReference type="Gramene" id="AET2Gv20111700.6">
    <property type="protein sequence ID" value="AET2Gv20111700.6"/>
    <property type="gene ID" value="AET2Gv20111700"/>
</dbReference>
<reference evidence="2" key="2">
    <citation type="journal article" date="2017" name="Nat. Plants">
        <title>The Aegilops tauschii genome reveals multiple impacts of transposons.</title>
        <authorList>
            <person name="Zhao G."/>
            <person name="Zou C."/>
            <person name="Li K."/>
            <person name="Wang K."/>
            <person name="Li T."/>
            <person name="Gao L."/>
            <person name="Zhang X."/>
            <person name="Wang H."/>
            <person name="Yang Z."/>
            <person name="Liu X."/>
            <person name="Jiang W."/>
            <person name="Mao L."/>
            <person name="Kong X."/>
            <person name="Jiao Y."/>
            <person name="Jia J."/>
        </authorList>
    </citation>
    <scope>NUCLEOTIDE SEQUENCE [LARGE SCALE GENOMIC DNA]</scope>
    <source>
        <strain evidence="2">cv. AL8/78</strain>
    </source>
</reference>
<reference evidence="1" key="3">
    <citation type="journal article" date="2017" name="Nature">
        <title>Genome sequence of the progenitor of the wheat D genome Aegilops tauschii.</title>
        <authorList>
            <person name="Luo M.C."/>
            <person name="Gu Y.Q."/>
            <person name="Puiu D."/>
            <person name="Wang H."/>
            <person name="Twardziok S.O."/>
            <person name="Deal K.R."/>
            <person name="Huo N."/>
            <person name="Zhu T."/>
            <person name="Wang L."/>
            <person name="Wang Y."/>
            <person name="McGuire P.E."/>
            <person name="Liu S."/>
            <person name="Long H."/>
            <person name="Ramasamy R.K."/>
            <person name="Rodriguez J.C."/>
            <person name="Van S.L."/>
            <person name="Yuan L."/>
            <person name="Wang Z."/>
            <person name="Xia Z."/>
            <person name="Xiao L."/>
            <person name="Anderson O.D."/>
            <person name="Ouyang S."/>
            <person name="Liang Y."/>
            <person name="Zimin A.V."/>
            <person name="Pertea G."/>
            <person name="Qi P."/>
            <person name="Bennetzen J.L."/>
            <person name="Dai X."/>
            <person name="Dawson M.W."/>
            <person name="Muller H.G."/>
            <person name="Kugler K."/>
            <person name="Rivarola-Duarte L."/>
            <person name="Spannagl M."/>
            <person name="Mayer K.F.X."/>
            <person name="Lu F.H."/>
            <person name="Bevan M.W."/>
            <person name="Leroy P."/>
            <person name="Li P."/>
            <person name="You F.M."/>
            <person name="Sun Q."/>
            <person name="Liu Z."/>
            <person name="Lyons E."/>
            <person name="Wicker T."/>
            <person name="Salzberg S.L."/>
            <person name="Devos K.M."/>
            <person name="Dvorak J."/>
        </authorList>
    </citation>
    <scope>NUCLEOTIDE SEQUENCE [LARGE SCALE GENOMIC DNA]</scope>
    <source>
        <strain evidence="1">cv. AL8/78</strain>
    </source>
</reference>
<dbReference type="EnsemblPlants" id="AET2Gv20111700.6">
    <property type="protein sequence ID" value="AET2Gv20111700.6"/>
    <property type="gene ID" value="AET2Gv20111700"/>
</dbReference>
<accession>A0A453AF22</accession>
<evidence type="ECO:0000313" key="2">
    <source>
        <dbReference type="Proteomes" id="UP000015105"/>
    </source>
</evidence>